<keyword evidence="3" id="KW-1185">Reference proteome</keyword>
<keyword evidence="1" id="KW-0812">Transmembrane</keyword>
<dbReference type="EMBL" id="JAVRHM010000031">
    <property type="protein sequence ID" value="MDT0691659.1"/>
    <property type="molecule type" value="Genomic_DNA"/>
</dbReference>
<protein>
    <submittedName>
        <fullName evidence="2">Uncharacterized protein</fullName>
    </submittedName>
</protein>
<name>A0ABU3E6Q0_9FLAO</name>
<dbReference type="RefSeq" id="WP_311687305.1">
    <property type="nucleotide sequence ID" value="NZ_JAVRHM010000031.1"/>
</dbReference>
<gene>
    <name evidence="2" type="ORF">RM549_17840</name>
</gene>
<organism evidence="2 3">
    <name type="scientific">Autumnicola patrickiae</name>
    <dbReference type="NCBI Taxonomy" id="3075591"/>
    <lineage>
        <taxon>Bacteria</taxon>
        <taxon>Pseudomonadati</taxon>
        <taxon>Bacteroidota</taxon>
        <taxon>Flavobacteriia</taxon>
        <taxon>Flavobacteriales</taxon>
        <taxon>Flavobacteriaceae</taxon>
        <taxon>Autumnicola</taxon>
    </lineage>
</organism>
<dbReference type="Proteomes" id="UP001261624">
    <property type="component" value="Unassembled WGS sequence"/>
</dbReference>
<evidence type="ECO:0000256" key="1">
    <source>
        <dbReference type="SAM" id="Phobius"/>
    </source>
</evidence>
<keyword evidence="1" id="KW-1133">Transmembrane helix</keyword>
<feature type="transmembrane region" description="Helical" evidence="1">
    <location>
        <begin position="12"/>
        <end position="36"/>
    </location>
</feature>
<reference evidence="2 3" key="1">
    <citation type="submission" date="2023-09" db="EMBL/GenBank/DDBJ databases">
        <authorList>
            <person name="Rey-Velasco X."/>
        </authorList>
    </citation>
    <scope>NUCLEOTIDE SEQUENCE [LARGE SCALE GENOMIC DNA]</scope>
    <source>
        <strain evidence="2 3">F188</strain>
    </source>
</reference>
<keyword evidence="1" id="KW-0472">Membrane</keyword>
<comment type="caution">
    <text evidence="2">The sequence shown here is derived from an EMBL/GenBank/DDBJ whole genome shotgun (WGS) entry which is preliminary data.</text>
</comment>
<proteinExistence type="predicted"/>
<evidence type="ECO:0000313" key="2">
    <source>
        <dbReference type="EMBL" id="MDT0691659.1"/>
    </source>
</evidence>
<evidence type="ECO:0000313" key="3">
    <source>
        <dbReference type="Proteomes" id="UP001261624"/>
    </source>
</evidence>
<accession>A0ABU3E6Q0</accession>
<sequence length="43" mass="4942">MMIKKIKSLNFLEVIGLLFAVYVIIRFVVFPVNAALDGWNNPF</sequence>